<name>A0ABW7EME4_9BURK</name>
<proteinExistence type="predicted"/>
<dbReference type="PANTHER" id="PTHR30547:SF0">
    <property type="entry name" value="BLR8175 PROTEIN"/>
    <property type="match status" value="1"/>
</dbReference>
<dbReference type="EMBL" id="JBIGHY010000003">
    <property type="protein sequence ID" value="MFG6414606.1"/>
    <property type="molecule type" value="Genomic_DNA"/>
</dbReference>
<protein>
    <submittedName>
        <fullName evidence="3">YhcG family protein</fullName>
    </submittedName>
</protein>
<dbReference type="InterPro" id="IPR009362">
    <property type="entry name" value="YhcG_C"/>
</dbReference>
<accession>A0ABW7EME4</accession>
<dbReference type="Gene3D" id="3.40.1350.10">
    <property type="match status" value="1"/>
</dbReference>
<dbReference type="RefSeq" id="WP_394470676.1">
    <property type="nucleotide sequence ID" value="NZ_JBIGHY010000003.1"/>
</dbReference>
<dbReference type="Proteomes" id="UP001606300">
    <property type="component" value="Unassembled WGS sequence"/>
</dbReference>
<evidence type="ECO:0000259" key="1">
    <source>
        <dbReference type="Pfam" id="PF06250"/>
    </source>
</evidence>
<dbReference type="PANTHER" id="PTHR30547">
    <property type="entry name" value="UNCHARACTERIZED PROTEIN YHCG-RELATED"/>
    <property type="match status" value="1"/>
</dbReference>
<evidence type="ECO:0000259" key="2">
    <source>
        <dbReference type="Pfam" id="PF17761"/>
    </source>
</evidence>
<dbReference type="Pfam" id="PF06250">
    <property type="entry name" value="YhcG_C"/>
    <property type="match status" value="1"/>
</dbReference>
<dbReference type="InterPro" id="IPR011856">
    <property type="entry name" value="tRNA_endonuc-like_dom_sf"/>
</dbReference>
<feature type="domain" description="YhcG PDDEXK nuclease" evidence="1">
    <location>
        <begin position="196"/>
        <end position="350"/>
    </location>
</feature>
<dbReference type="Pfam" id="PF17761">
    <property type="entry name" value="DUF1016_N"/>
    <property type="match status" value="1"/>
</dbReference>
<sequence>MTDSRSLLYADLLAAIQNRIQAAQVRAVLAVNAELVALYWQVGQLLHARQQEAGWGAAVIPRLSRDLANALPELKGFSPRNLDRMLAFARAYPDPGLFSPQAVAKAASEGFLPQPVAKTQAEPSLLWQVPWGHHALLLEKVKAVDLRAWYMAQAVAQGWSRSVLQMQIESAAHARQGSLANNFASRLPAPQSELVQQALKDPYVFDFLTLAPTFHERELETGLVAHLEKFLLELGQGFAFVGRQHLLTVGENEFYVDLLFYHLKLRAFVVIELKRGDFKPEYAGKLNFYCNVVDDTLRHPQDAPTIGLMLCQGQDKVLAEYALRGIDKPIGIASYELTRALPESLQSALPSIEELEAELGAGSTEPEAP</sequence>
<evidence type="ECO:0000313" key="3">
    <source>
        <dbReference type="EMBL" id="MFG6414606.1"/>
    </source>
</evidence>
<evidence type="ECO:0000313" key="4">
    <source>
        <dbReference type="Proteomes" id="UP001606300"/>
    </source>
</evidence>
<feature type="domain" description="YhcG N-terminal" evidence="2">
    <location>
        <begin position="16"/>
        <end position="175"/>
    </location>
</feature>
<organism evidence="3 4">
    <name type="scientific">Pelomonas dachongensis</name>
    <dbReference type="NCBI Taxonomy" id="3299029"/>
    <lineage>
        <taxon>Bacteria</taxon>
        <taxon>Pseudomonadati</taxon>
        <taxon>Pseudomonadota</taxon>
        <taxon>Betaproteobacteria</taxon>
        <taxon>Burkholderiales</taxon>
        <taxon>Sphaerotilaceae</taxon>
        <taxon>Roseateles</taxon>
    </lineage>
</organism>
<dbReference type="InterPro" id="IPR041527">
    <property type="entry name" value="YhcG_N"/>
</dbReference>
<keyword evidence="4" id="KW-1185">Reference proteome</keyword>
<reference evidence="3 4" key="1">
    <citation type="submission" date="2024-09" db="EMBL/GenBank/DDBJ databases">
        <title>Novel species of the genus Pelomonas and Roseateles isolated from streams.</title>
        <authorList>
            <person name="Lu H."/>
        </authorList>
    </citation>
    <scope>NUCLEOTIDE SEQUENCE [LARGE SCALE GENOMIC DNA]</scope>
    <source>
        <strain evidence="3 4">DC23W</strain>
    </source>
</reference>
<gene>
    <name evidence="3" type="ORF">ACG02S_11935</name>
</gene>
<dbReference type="InterPro" id="IPR053148">
    <property type="entry name" value="PD-DEXK-like_domain"/>
</dbReference>
<comment type="caution">
    <text evidence="3">The sequence shown here is derived from an EMBL/GenBank/DDBJ whole genome shotgun (WGS) entry which is preliminary data.</text>
</comment>